<evidence type="ECO:0000256" key="8">
    <source>
        <dbReference type="ARBA" id="ARBA00022989"/>
    </source>
</evidence>
<comment type="similarity">
    <text evidence="2 13">Belongs to the MICOS complex subunit Mic60 family.</text>
</comment>
<dbReference type="EMBL" id="KK207791">
    <property type="protein sequence ID" value="EZF54301.1"/>
    <property type="molecule type" value="Genomic_DNA"/>
</dbReference>
<feature type="compositionally biased region" description="Pro residues" evidence="15">
    <location>
        <begin position="110"/>
        <end position="132"/>
    </location>
</feature>
<evidence type="ECO:0000256" key="1">
    <source>
        <dbReference type="ARBA" id="ARBA00004434"/>
    </source>
</evidence>
<keyword evidence="7" id="KW-0809">Transit peptide</keyword>
<keyword evidence="6 13" id="KW-0999">Mitochondrion inner membrane</keyword>
<evidence type="ECO:0000256" key="9">
    <source>
        <dbReference type="ARBA" id="ARBA00023054"/>
    </source>
</evidence>
<comment type="function">
    <text evidence="12">Component of the MICOS complex, a large protein complex of the mitochondrial inner membrane that plays crucial roles in the maintenance of crista junctions, inner membrane architecture, and formation of contact sites to the outer membrane. Plays a role in keeping cristae membranes connected to the inner boundary membrane. Also promotes protein import via the mitochondrial intermembrane space assembly (MIA) pathway.</text>
</comment>
<reference evidence="16" key="1">
    <citation type="submission" date="2014-02" db="EMBL/GenBank/DDBJ databases">
        <title>The Genome Sequence of Trichophyton rubrum (morphotype fischeri) CBS 288.86.</title>
        <authorList>
            <consortium name="The Broad Institute Genomics Platform"/>
            <person name="Cuomo C.A."/>
            <person name="White T.C."/>
            <person name="Graser Y."/>
            <person name="Martinez-Rossi N."/>
            <person name="Heitman J."/>
            <person name="Young S.K."/>
            <person name="Zeng Q."/>
            <person name="Gargeya S."/>
            <person name="Abouelleil A."/>
            <person name="Alvarado L."/>
            <person name="Chapman S.B."/>
            <person name="Gainer-Dewar J."/>
            <person name="Goldberg J."/>
            <person name="Griggs A."/>
            <person name="Gujja S."/>
            <person name="Hansen M."/>
            <person name="Howarth C."/>
            <person name="Imamovic A."/>
            <person name="Larimer J."/>
            <person name="Martinez D."/>
            <person name="Murphy C."/>
            <person name="Pearson M.D."/>
            <person name="Persinoti G."/>
            <person name="Poon T."/>
            <person name="Priest M."/>
            <person name="Roberts A.D."/>
            <person name="Saif S."/>
            <person name="Shea T.D."/>
            <person name="Sykes S.N."/>
            <person name="Wortman J."/>
            <person name="Nusbaum C."/>
            <person name="Birren B."/>
        </authorList>
    </citation>
    <scope>NUCLEOTIDE SEQUENCE [LARGE SCALE GENOMIC DNA]</scope>
    <source>
        <strain evidence="16">CBS 288.86</strain>
    </source>
</reference>
<dbReference type="GO" id="GO:0061617">
    <property type="term" value="C:MICOS complex"/>
    <property type="evidence" value="ECO:0007669"/>
    <property type="project" value="TreeGrafter"/>
</dbReference>
<keyword evidence="8 13" id="KW-1133">Transmembrane helix</keyword>
<evidence type="ECO:0000256" key="5">
    <source>
        <dbReference type="ARBA" id="ARBA00022692"/>
    </source>
</evidence>
<keyword evidence="11 13" id="KW-0472">Membrane</keyword>
<keyword evidence="5 13" id="KW-0812">Transmembrane</keyword>
<evidence type="ECO:0000256" key="11">
    <source>
        <dbReference type="ARBA" id="ARBA00023136"/>
    </source>
</evidence>
<dbReference type="Proteomes" id="UP000023758">
    <property type="component" value="Unassembled WGS sequence"/>
</dbReference>
<evidence type="ECO:0000256" key="6">
    <source>
        <dbReference type="ARBA" id="ARBA00022792"/>
    </source>
</evidence>
<evidence type="ECO:0000256" key="3">
    <source>
        <dbReference type="ARBA" id="ARBA00011875"/>
    </source>
</evidence>
<dbReference type="GO" id="GO:0042407">
    <property type="term" value="P:cristae formation"/>
    <property type="evidence" value="ECO:0007669"/>
    <property type="project" value="TreeGrafter"/>
</dbReference>
<dbReference type="InterPro" id="IPR019133">
    <property type="entry name" value="MIC60"/>
</dbReference>
<protein>
    <recommendedName>
        <fullName evidence="4 13">MICOS complex subunit MIC60</fullName>
    </recommendedName>
    <alternativeName>
        <fullName evidence="13">Mitofilin</fullName>
    </alternativeName>
</protein>
<dbReference type="Pfam" id="PF09731">
    <property type="entry name" value="Mitofilin"/>
    <property type="match status" value="1"/>
</dbReference>
<evidence type="ECO:0000256" key="14">
    <source>
        <dbReference type="SAM" id="Coils"/>
    </source>
</evidence>
<evidence type="ECO:0000256" key="7">
    <source>
        <dbReference type="ARBA" id="ARBA00022946"/>
    </source>
</evidence>
<feature type="transmembrane region" description="Helical" evidence="13">
    <location>
        <begin position="142"/>
        <end position="161"/>
    </location>
</feature>
<dbReference type="PANTHER" id="PTHR15415">
    <property type="entry name" value="MITOFILIN"/>
    <property type="match status" value="1"/>
</dbReference>
<evidence type="ECO:0000256" key="2">
    <source>
        <dbReference type="ARBA" id="ARBA00010877"/>
    </source>
</evidence>
<feature type="compositionally biased region" description="Basic and acidic residues" evidence="15">
    <location>
        <begin position="264"/>
        <end position="298"/>
    </location>
</feature>
<name>A0A022W822_TRIRU</name>
<comment type="subcellular location">
    <subcellularLocation>
        <location evidence="1 13">Mitochondrion inner membrane</location>
        <topology evidence="1 13">Single-pass membrane protein</topology>
    </subcellularLocation>
</comment>
<dbReference type="PANTHER" id="PTHR15415:SF7">
    <property type="entry name" value="MICOS COMPLEX SUBUNIT MIC60"/>
    <property type="match status" value="1"/>
</dbReference>
<dbReference type="AlphaFoldDB" id="A0A022W822"/>
<evidence type="ECO:0000313" key="16">
    <source>
        <dbReference type="EMBL" id="EZF54301.1"/>
    </source>
</evidence>
<comment type="subunit">
    <text evidence="3 13">Component of the mitochondrial contact site and cristae organizing system (MICOS) complex.</text>
</comment>
<feature type="region of interest" description="Disordered" evidence="15">
    <location>
        <begin position="63"/>
        <end position="135"/>
    </location>
</feature>
<evidence type="ECO:0000256" key="10">
    <source>
        <dbReference type="ARBA" id="ARBA00023128"/>
    </source>
</evidence>
<feature type="compositionally biased region" description="Low complexity" evidence="15">
    <location>
        <begin position="63"/>
        <end position="87"/>
    </location>
</feature>
<keyword evidence="9 14" id="KW-0175">Coiled coil</keyword>
<evidence type="ECO:0000256" key="12">
    <source>
        <dbReference type="ARBA" id="ARBA00025571"/>
    </source>
</evidence>
<keyword evidence="10 13" id="KW-0496">Mitochondrion</keyword>
<evidence type="ECO:0000256" key="13">
    <source>
        <dbReference type="RuleBase" id="RU363000"/>
    </source>
</evidence>
<evidence type="ECO:0000256" key="4">
    <source>
        <dbReference type="ARBA" id="ARBA00018116"/>
    </source>
</evidence>
<gene>
    <name evidence="16" type="ORF">H103_02956</name>
</gene>
<organism evidence="16">
    <name type="scientific">Trichophyton rubrum CBS 288.86</name>
    <dbReference type="NCBI Taxonomy" id="1215330"/>
    <lineage>
        <taxon>Eukaryota</taxon>
        <taxon>Fungi</taxon>
        <taxon>Dikarya</taxon>
        <taxon>Ascomycota</taxon>
        <taxon>Pezizomycotina</taxon>
        <taxon>Eurotiomycetes</taxon>
        <taxon>Eurotiomycetidae</taxon>
        <taxon>Onygenales</taxon>
        <taxon>Arthrodermataceae</taxon>
        <taxon>Trichophyton</taxon>
    </lineage>
</organism>
<accession>A0A022W822</accession>
<sequence length="683" mass="74575">MLRNSIAPSRGLGSLARHRLTTSGRNLITKRSYIKGKSAVWPSGRSIASVLPARKTSCATFTTSATCGNEQSIRSPPSPSSASAISPEGISKPASSSPAGQTSPVSSVNPPEPPKAQTGAPPPPPPPPPPAPKAKGRFGRSLLYLVLTAGVAYAGGVWFSLRSDNFHDFFTEYVPYGEEAVLYFEELDFRRRFPNATRHINTRPAAPRDEGVKVTIPSKSGVSWKVAENDGTSDVTHKGKHMSAVDAEVPRASGDAKSTTNKPITEDKNDSEKTVSKKEESKERIPVTETKKSTVSLDEPRKPAVATVASIEPLAALQDDPIIQELTKIVNGLIAVINADESASKLAAPIAKAKDDFLKLGEQISSIKKEAHAAAQEEIQNAHKEFERSATELVRRIDEVRSEEAAEYREEFETEREKLANSYQEKIKTEIERANAVAEQRLRNELVEQAIELNRKFLSDVDTLVEKERQGRFSKLSELSAQVAELEKLTAGWNDVIGANLTTQQLQVAVDAVHSALESESMPRPFINELLAVKSLAGQDPIVNAAISSINPTAYQRGIPSTAQIIDRFRRVANEVRKASLLPEDAGVASHATSYLMSKVMFKKEASSSGDDVESILTRTEKLLEQGNLDDAAREMNALRGWSKLLSKDWLADVRRVLEVRQALEVIETEARLKCLQVESLGH</sequence>
<evidence type="ECO:0000256" key="15">
    <source>
        <dbReference type="SAM" id="MobiDB-lite"/>
    </source>
</evidence>
<feature type="compositionally biased region" description="Polar residues" evidence="15">
    <location>
        <begin position="93"/>
        <end position="102"/>
    </location>
</feature>
<feature type="coiled-coil region" evidence="14">
    <location>
        <begin position="372"/>
        <end position="429"/>
    </location>
</feature>
<dbReference type="HOGENOM" id="CLU_008024_1_2_1"/>
<dbReference type="OrthoDB" id="10261039at2759"/>
<feature type="region of interest" description="Disordered" evidence="15">
    <location>
        <begin position="228"/>
        <end position="298"/>
    </location>
</feature>
<proteinExistence type="inferred from homology"/>